<feature type="non-terminal residue" evidence="2">
    <location>
        <position position="145"/>
    </location>
</feature>
<evidence type="ECO:0000256" key="1">
    <source>
        <dbReference type="SAM" id="MobiDB-lite"/>
    </source>
</evidence>
<feature type="region of interest" description="Disordered" evidence="1">
    <location>
        <begin position="80"/>
        <end position="145"/>
    </location>
</feature>
<sequence length="145" mass="15493">MIKNLISDTLPKAIKSRNSGGISCCSINNNLSISCGSNGCGASRSKSGNYSSSVFVTSCTNSDNATNNLSRIEVNSTGEVTTQRFGTAKRGVENENETSHVSSNYKSNSNAHSMSKSEQRMHSSCDGISKPYHNNDNSNNNNNNN</sequence>
<dbReference type="AlphaFoldDB" id="A0A146LF88"/>
<dbReference type="PROSITE" id="PS51257">
    <property type="entry name" value="PROKAR_LIPOPROTEIN"/>
    <property type="match status" value="1"/>
</dbReference>
<reference evidence="2" key="1">
    <citation type="journal article" date="2016" name="Gigascience">
        <title>De novo construction of an expanded transcriptome assembly for the western tarnished plant bug, Lygus hesperus.</title>
        <authorList>
            <person name="Tassone E.E."/>
            <person name="Geib S.M."/>
            <person name="Hall B."/>
            <person name="Fabrick J.A."/>
            <person name="Brent C.S."/>
            <person name="Hull J.J."/>
        </authorList>
    </citation>
    <scope>NUCLEOTIDE SEQUENCE</scope>
</reference>
<evidence type="ECO:0000313" key="2">
    <source>
        <dbReference type="EMBL" id="JAQ05210.1"/>
    </source>
</evidence>
<accession>A0A146LF88</accession>
<organism evidence="2">
    <name type="scientific">Lygus hesperus</name>
    <name type="common">Western plant bug</name>
    <dbReference type="NCBI Taxonomy" id="30085"/>
    <lineage>
        <taxon>Eukaryota</taxon>
        <taxon>Metazoa</taxon>
        <taxon>Ecdysozoa</taxon>
        <taxon>Arthropoda</taxon>
        <taxon>Hexapoda</taxon>
        <taxon>Insecta</taxon>
        <taxon>Pterygota</taxon>
        <taxon>Neoptera</taxon>
        <taxon>Paraneoptera</taxon>
        <taxon>Hemiptera</taxon>
        <taxon>Heteroptera</taxon>
        <taxon>Panheteroptera</taxon>
        <taxon>Cimicomorpha</taxon>
        <taxon>Miridae</taxon>
        <taxon>Mirini</taxon>
        <taxon>Lygus</taxon>
    </lineage>
</organism>
<dbReference type="EMBL" id="GDHC01013419">
    <property type="protein sequence ID" value="JAQ05210.1"/>
    <property type="molecule type" value="Transcribed_RNA"/>
</dbReference>
<name>A0A146LF88_LYGHE</name>
<feature type="compositionally biased region" description="Polar residues" evidence="1">
    <location>
        <begin position="99"/>
        <end position="114"/>
    </location>
</feature>
<feature type="compositionally biased region" description="Low complexity" evidence="1">
    <location>
        <begin position="134"/>
        <end position="145"/>
    </location>
</feature>
<proteinExistence type="predicted"/>
<gene>
    <name evidence="2" type="ORF">g.81042</name>
</gene>
<protein>
    <submittedName>
        <fullName evidence="2">Uncharacterized protein</fullName>
    </submittedName>
</protein>